<evidence type="ECO:0000256" key="2">
    <source>
        <dbReference type="SAM" id="Phobius"/>
    </source>
</evidence>
<name>A0A2Z3RZE2_9MICO</name>
<dbReference type="AlphaFoldDB" id="A0A2Z3RZE2"/>
<evidence type="ECO:0000313" key="3">
    <source>
        <dbReference type="EMBL" id="AWR21316.1"/>
    </source>
</evidence>
<keyword evidence="1" id="KW-0175">Coiled coil</keyword>
<evidence type="ECO:0000313" key="4">
    <source>
        <dbReference type="Proteomes" id="UP000246894"/>
    </source>
</evidence>
<keyword evidence="2" id="KW-1133">Transmembrane helix</keyword>
<keyword evidence="2" id="KW-0812">Transmembrane</keyword>
<proteinExistence type="predicted"/>
<reference evidence="3 4" key="1">
    <citation type="submission" date="2017-10" db="EMBL/GenBank/DDBJ databases">
        <title>Genome of an Actinobacterium that displays light-enhanced growth.</title>
        <authorList>
            <person name="Maresca J.A."/>
            <person name="Hempel P."/>
            <person name="Shevchenko O."/>
            <person name="Miller K.J."/>
            <person name="Hahn M.W."/>
        </authorList>
    </citation>
    <scope>NUCLEOTIDE SEQUENCE [LARGE SCALE GENOMIC DNA]</scope>
    <source>
        <strain evidence="3 4">MWH-Mo1</strain>
    </source>
</reference>
<keyword evidence="4" id="KW-1185">Reference proteome</keyword>
<gene>
    <name evidence="3" type="ORF">AURMO_00707</name>
</gene>
<keyword evidence="2" id="KW-0472">Membrane</keyword>
<feature type="coiled-coil region" evidence="1">
    <location>
        <begin position="196"/>
        <end position="230"/>
    </location>
</feature>
<sequence length="446" mass="47686">MGESTSNMSSDERACPWCAETVKTKAVVCKHCKRDITTEEAQKSSVASAKKSVPNESPITVSQTPSGSLNRIWGIILVSVGGLSLITGSFGSVLGFIIFVLVPASFGIWLLIKAKKQSSESTSSTVEKISSVGVNTQSEIAVKAANLYKAGVTSSKKLLSQKKNIYLLVSAFVAVFLLIVGLTVKANFDEQARVAAAALLAEEQKVEEAKQDLIRESKTGKELIENAQNRYDESVGWSNDTDRASLLAAVEVAQKALKSNKYSTISSANAKLLAAFNKVGTLAEAQAAAEKAAEAARDEQYKALVTANGRPGWAETAGTGRSQCAGIKENKYVNTNDPTALAIHWIENPDRQVYEAVQVYCPEYQPAVDIAKTGFKDGTKVIGKNIPAGTYRTVKGVSDCYWERNNGSGDIIDNNFITAAPNGVEVRVNDGEALVTRGCGVWIMVG</sequence>
<protein>
    <submittedName>
        <fullName evidence="3">Uncharacterized protein</fullName>
    </submittedName>
</protein>
<accession>A0A2Z3RZE2</accession>
<feature type="transmembrane region" description="Helical" evidence="2">
    <location>
        <begin position="93"/>
        <end position="112"/>
    </location>
</feature>
<dbReference type="Proteomes" id="UP000246894">
    <property type="component" value="Chromosome"/>
</dbReference>
<feature type="transmembrane region" description="Helical" evidence="2">
    <location>
        <begin position="69"/>
        <end position="87"/>
    </location>
</feature>
<evidence type="ECO:0000256" key="1">
    <source>
        <dbReference type="SAM" id="Coils"/>
    </source>
</evidence>
<organism evidence="3 4">
    <name type="scientific">Aurantimicrobium photophilum</name>
    <dbReference type="NCBI Taxonomy" id="1987356"/>
    <lineage>
        <taxon>Bacteria</taxon>
        <taxon>Bacillati</taxon>
        <taxon>Actinomycetota</taxon>
        <taxon>Actinomycetes</taxon>
        <taxon>Micrococcales</taxon>
        <taxon>Microbacteriaceae</taxon>
        <taxon>Aurantimicrobium</taxon>
    </lineage>
</organism>
<dbReference type="EMBL" id="CP023994">
    <property type="protein sequence ID" value="AWR21316.1"/>
    <property type="molecule type" value="Genomic_DNA"/>
</dbReference>
<dbReference type="KEGG" id="aum:AURMO_00707"/>
<feature type="transmembrane region" description="Helical" evidence="2">
    <location>
        <begin position="165"/>
        <end position="184"/>
    </location>
</feature>